<evidence type="ECO:0000313" key="20">
    <source>
        <dbReference type="Proteomes" id="UP000449969"/>
    </source>
</evidence>
<feature type="domain" description="AAA+ ATPase" evidence="18">
    <location>
        <begin position="188"/>
        <end position="327"/>
    </location>
</feature>
<dbReference type="Proteomes" id="UP000449969">
    <property type="component" value="Unassembled WGS sequence"/>
</dbReference>
<accession>A0A844TFY2</accession>
<dbReference type="InterPro" id="IPR027417">
    <property type="entry name" value="P-loop_NTPase"/>
</dbReference>
<keyword evidence="3 15" id="KW-1003">Cell membrane</keyword>
<keyword evidence="6 15" id="KW-0479">Metal-binding</keyword>
<feature type="region of interest" description="Disordered" evidence="17">
    <location>
        <begin position="599"/>
        <end position="640"/>
    </location>
</feature>
<dbReference type="PANTHER" id="PTHR23076:SF97">
    <property type="entry name" value="ATP-DEPENDENT ZINC METALLOPROTEASE YME1L1"/>
    <property type="match status" value="1"/>
</dbReference>
<dbReference type="SUPFAM" id="SSF140990">
    <property type="entry name" value="FtsH protease domain-like"/>
    <property type="match status" value="1"/>
</dbReference>
<feature type="binding site" evidence="15">
    <location>
        <position position="496"/>
    </location>
    <ligand>
        <name>Zn(2+)</name>
        <dbReference type="ChEBI" id="CHEBI:29105"/>
        <note>catalytic</note>
    </ligand>
</feature>
<evidence type="ECO:0000256" key="12">
    <source>
        <dbReference type="ARBA" id="ARBA00023049"/>
    </source>
</evidence>
<dbReference type="GO" id="GO:0006508">
    <property type="term" value="P:proteolysis"/>
    <property type="evidence" value="ECO:0007669"/>
    <property type="project" value="UniProtKB-KW"/>
</dbReference>
<evidence type="ECO:0000256" key="13">
    <source>
        <dbReference type="ARBA" id="ARBA00023136"/>
    </source>
</evidence>
<evidence type="ECO:0000256" key="9">
    <source>
        <dbReference type="ARBA" id="ARBA00022833"/>
    </source>
</evidence>
<keyword evidence="13 15" id="KW-0472">Membrane</keyword>
<dbReference type="GO" id="GO:0016887">
    <property type="term" value="F:ATP hydrolysis activity"/>
    <property type="evidence" value="ECO:0007669"/>
    <property type="project" value="UniProtKB-UniRule"/>
</dbReference>
<dbReference type="Gene3D" id="3.40.50.300">
    <property type="entry name" value="P-loop containing nucleotide triphosphate hydrolases"/>
    <property type="match status" value="1"/>
</dbReference>
<dbReference type="Pfam" id="PF01434">
    <property type="entry name" value="Peptidase_M41"/>
    <property type="match status" value="1"/>
</dbReference>
<feature type="binding site" evidence="15">
    <location>
        <position position="418"/>
    </location>
    <ligand>
        <name>Zn(2+)</name>
        <dbReference type="ChEBI" id="CHEBI:29105"/>
        <note>catalytic</note>
    </ligand>
</feature>
<evidence type="ECO:0000256" key="4">
    <source>
        <dbReference type="ARBA" id="ARBA00022670"/>
    </source>
</evidence>
<evidence type="ECO:0000256" key="7">
    <source>
        <dbReference type="ARBA" id="ARBA00022741"/>
    </source>
</evidence>
<protein>
    <recommendedName>
        <fullName evidence="15">ATP-dependent zinc metalloprotease FtsH</fullName>
        <ecNumber evidence="15">3.4.24.-</ecNumber>
    </recommendedName>
</protein>
<dbReference type="GO" id="GO:0004222">
    <property type="term" value="F:metalloendopeptidase activity"/>
    <property type="evidence" value="ECO:0007669"/>
    <property type="project" value="InterPro"/>
</dbReference>
<dbReference type="GO" id="GO:0005886">
    <property type="term" value="C:plasma membrane"/>
    <property type="evidence" value="ECO:0007669"/>
    <property type="project" value="UniProtKB-SubCell"/>
</dbReference>
<evidence type="ECO:0000256" key="11">
    <source>
        <dbReference type="ARBA" id="ARBA00022989"/>
    </source>
</evidence>
<keyword evidence="11 15" id="KW-1133">Transmembrane helix</keyword>
<keyword evidence="4 15" id="KW-0645">Protease</keyword>
<keyword evidence="5 15" id="KW-0812">Transmembrane</keyword>
<dbReference type="InterPro" id="IPR003959">
    <property type="entry name" value="ATPase_AAA_core"/>
</dbReference>
<comment type="similarity">
    <text evidence="16">Belongs to the AAA ATPase family.</text>
</comment>
<comment type="subcellular location">
    <subcellularLocation>
        <location evidence="15">Cell membrane</location>
        <topology evidence="15">Multi-pass membrane protein</topology>
        <orientation evidence="15">Cytoplasmic side</orientation>
    </subcellularLocation>
    <subcellularLocation>
        <location evidence="1">Membrane</location>
    </subcellularLocation>
</comment>
<evidence type="ECO:0000256" key="10">
    <source>
        <dbReference type="ARBA" id="ARBA00022840"/>
    </source>
</evidence>
<feature type="active site" evidence="15">
    <location>
        <position position="419"/>
    </location>
</feature>
<dbReference type="FunFam" id="1.10.8.60:FF:000001">
    <property type="entry name" value="ATP-dependent zinc metalloprotease FtsH"/>
    <property type="match status" value="1"/>
</dbReference>
<dbReference type="InterPro" id="IPR000642">
    <property type="entry name" value="Peptidase_M41"/>
</dbReference>
<dbReference type="InterPro" id="IPR005936">
    <property type="entry name" value="FtsH"/>
</dbReference>
<dbReference type="CDD" id="cd19501">
    <property type="entry name" value="RecA-like_FtsH"/>
    <property type="match status" value="1"/>
</dbReference>
<evidence type="ECO:0000256" key="17">
    <source>
        <dbReference type="SAM" id="MobiDB-lite"/>
    </source>
</evidence>
<dbReference type="FunFam" id="1.20.58.760:FF:000001">
    <property type="entry name" value="ATP-dependent zinc metalloprotease FtsH"/>
    <property type="match status" value="1"/>
</dbReference>
<dbReference type="InterPro" id="IPR011546">
    <property type="entry name" value="Pept_M41_FtsH_extracell"/>
</dbReference>
<sequence length="640" mass="69936">MNANLRNFALWVIIVLLLLALFTLFQNPGQRASSQDIAFSQLLSEVDRGNVRDVVIQGPDIHGTFTNGSSFQTYAPNDPTLVKRLYDSKVQITAKPPGDNVPWFVSLLVSWLPFIALIGVWIFLSRQMQGGAGKAMGFGKSRAKMLTEAHGRVTFEDVAGVDEAKQDLQEIVEFLRDPGKFQRLGGRIPRGVLLVGPPGTGKTLIARAVAGEANVPFFTISGSDFVEMFVGVGASRVRDMFEQAKKNAPCIIFIDEIDAVGRHRGAGLGGGNDEREQTLNQLLVEMDGFEANEGVILIAATNRPDVLDPALLRPGRFDRQVVVPNPDVVGREQILKVHVRKVPLAPDINLKTIARGTPGFSGADLMNLVNEAALTAARRNKRMVTQAEFEEAKDKVMMGAERKSLVMTEEEKLLTAYHEGGHAIVGLNVPATDPIHKATIIPRGRALGMVMQLPERDKLSMSLEQMTSRLAIMMGGRVAEELIFGREKVTSGAASDIEQATRLARMMVTRWGLSEELGTVSYGENQDEVFLGMSVSRTQNASEATVQKIDSEIKRLVEEGYKEATRILTEKHADLETLAKGLLEFETLTGDEIVDLLKGKKPNRESVLEPTTPRASAVPPAGKSRPRPDPDPGLEPQPQA</sequence>
<dbReference type="PROSITE" id="PS00674">
    <property type="entry name" value="AAA"/>
    <property type="match status" value="1"/>
</dbReference>
<evidence type="ECO:0000256" key="6">
    <source>
        <dbReference type="ARBA" id="ARBA00022723"/>
    </source>
</evidence>
<keyword evidence="9 15" id="KW-0862">Zinc</keyword>
<evidence type="ECO:0000259" key="18">
    <source>
        <dbReference type="SMART" id="SM00382"/>
    </source>
</evidence>
<dbReference type="Pfam" id="PF06480">
    <property type="entry name" value="FtsH_ext"/>
    <property type="match status" value="1"/>
</dbReference>
<evidence type="ECO:0000256" key="3">
    <source>
        <dbReference type="ARBA" id="ARBA00022475"/>
    </source>
</evidence>
<keyword evidence="8 15" id="KW-0378">Hydrolase</keyword>
<dbReference type="Pfam" id="PF17862">
    <property type="entry name" value="AAA_lid_3"/>
    <property type="match status" value="1"/>
</dbReference>
<reference evidence="19 20" key="1">
    <citation type="submission" date="2019-12" db="EMBL/GenBank/DDBJ databases">
        <title>Draft genome sequences Bradyrhizobium cajani AMBPC1010, Bradyrhizobium pachyrhizi AMBPC1040 and Bradyrhizobium yuanmingense ALSPC3051, three plant growth promoting strains isolated from nodules of Cajanus cajan L. in Dominican Republic.</title>
        <authorList>
            <person name="Flores-Felix J.D."/>
            <person name="Araujo J."/>
            <person name="Diaz-Alcantara C."/>
            <person name="Gonzalez-Andres F."/>
            <person name="Velazquez E."/>
        </authorList>
    </citation>
    <scope>NUCLEOTIDE SEQUENCE [LARGE SCALE GENOMIC DNA]</scope>
    <source>
        <strain evidence="19 20">1010</strain>
    </source>
</reference>
<name>A0A844TFY2_9BRAD</name>
<comment type="caution">
    <text evidence="15">Lacks conserved residue(s) required for the propagation of feature annotation.</text>
</comment>
<dbReference type="NCBIfam" id="TIGR01241">
    <property type="entry name" value="FtsH_fam"/>
    <property type="match status" value="1"/>
</dbReference>
<feature type="transmembrane region" description="Helical" evidence="15">
    <location>
        <begin position="103"/>
        <end position="124"/>
    </location>
</feature>
<feature type="binding site" evidence="15">
    <location>
        <begin position="196"/>
        <end position="203"/>
    </location>
    <ligand>
        <name>ATP</name>
        <dbReference type="ChEBI" id="CHEBI:30616"/>
    </ligand>
</feature>
<dbReference type="GO" id="GO:0030163">
    <property type="term" value="P:protein catabolic process"/>
    <property type="evidence" value="ECO:0007669"/>
    <property type="project" value="UniProtKB-UniRule"/>
</dbReference>
<dbReference type="OrthoDB" id="9809379at2"/>
<dbReference type="PANTHER" id="PTHR23076">
    <property type="entry name" value="METALLOPROTEASE M41 FTSH"/>
    <property type="match status" value="1"/>
</dbReference>
<dbReference type="InterPro" id="IPR041569">
    <property type="entry name" value="AAA_lid_3"/>
</dbReference>
<dbReference type="HAMAP" id="MF_01458">
    <property type="entry name" value="FtsH"/>
    <property type="match status" value="1"/>
</dbReference>
<dbReference type="SMART" id="SM00382">
    <property type="entry name" value="AAA"/>
    <property type="match status" value="1"/>
</dbReference>
<dbReference type="GO" id="GO:0004176">
    <property type="term" value="F:ATP-dependent peptidase activity"/>
    <property type="evidence" value="ECO:0007669"/>
    <property type="project" value="InterPro"/>
</dbReference>
<feature type="compositionally biased region" description="Pro residues" evidence="17">
    <location>
        <begin position="631"/>
        <end position="640"/>
    </location>
</feature>
<dbReference type="InterPro" id="IPR037219">
    <property type="entry name" value="Peptidase_M41-like"/>
</dbReference>
<dbReference type="EC" id="3.4.24.-" evidence="15"/>
<comment type="subunit">
    <text evidence="15">Homohexamer.</text>
</comment>
<dbReference type="RefSeq" id="WP_157335974.1">
    <property type="nucleotide sequence ID" value="NZ_JANADL010000011.1"/>
</dbReference>
<dbReference type="Gene3D" id="1.20.58.760">
    <property type="entry name" value="Peptidase M41"/>
    <property type="match status" value="1"/>
</dbReference>
<dbReference type="SUPFAM" id="SSF52540">
    <property type="entry name" value="P-loop containing nucleoside triphosphate hydrolases"/>
    <property type="match status" value="1"/>
</dbReference>
<dbReference type="FunFam" id="3.40.50.300:FF:000001">
    <property type="entry name" value="ATP-dependent zinc metalloprotease FtsH"/>
    <property type="match status" value="1"/>
</dbReference>
<dbReference type="AlphaFoldDB" id="A0A844TFY2"/>
<dbReference type="Gene3D" id="1.10.8.60">
    <property type="match status" value="1"/>
</dbReference>
<comment type="cofactor">
    <cofactor evidence="15">
        <name>Zn(2+)</name>
        <dbReference type="ChEBI" id="CHEBI:29105"/>
    </cofactor>
    <text evidence="15">Binds 1 zinc ion per subunit.</text>
</comment>
<comment type="function">
    <text evidence="15">Acts as a processive, ATP-dependent zinc metallopeptidase for both cytoplasmic and membrane proteins. Plays a role in the quality control of integral membrane proteins.</text>
</comment>
<dbReference type="Gene3D" id="3.30.720.210">
    <property type="match status" value="1"/>
</dbReference>
<evidence type="ECO:0000256" key="15">
    <source>
        <dbReference type="HAMAP-Rule" id="MF_01458"/>
    </source>
</evidence>
<comment type="similarity">
    <text evidence="2 15">In the C-terminal section; belongs to the peptidase M41 family.</text>
</comment>
<proteinExistence type="inferred from homology"/>
<evidence type="ECO:0000256" key="8">
    <source>
        <dbReference type="ARBA" id="ARBA00022801"/>
    </source>
</evidence>
<evidence type="ECO:0000256" key="5">
    <source>
        <dbReference type="ARBA" id="ARBA00022692"/>
    </source>
</evidence>
<dbReference type="GO" id="GO:0008270">
    <property type="term" value="F:zinc ion binding"/>
    <property type="evidence" value="ECO:0007669"/>
    <property type="project" value="UniProtKB-UniRule"/>
</dbReference>
<organism evidence="19 20">
    <name type="scientific">Bradyrhizobium cajani</name>
    <dbReference type="NCBI Taxonomy" id="1928661"/>
    <lineage>
        <taxon>Bacteria</taxon>
        <taxon>Pseudomonadati</taxon>
        <taxon>Pseudomonadota</taxon>
        <taxon>Alphaproteobacteria</taxon>
        <taxon>Hyphomicrobiales</taxon>
        <taxon>Nitrobacteraceae</taxon>
        <taxon>Bradyrhizobium</taxon>
    </lineage>
</organism>
<feature type="binding site" evidence="15">
    <location>
        <position position="422"/>
    </location>
    <ligand>
        <name>Zn(2+)</name>
        <dbReference type="ChEBI" id="CHEBI:29105"/>
        <note>catalytic</note>
    </ligand>
</feature>
<comment type="caution">
    <text evidence="19">The sequence shown here is derived from an EMBL/GenBank/DDBJ whole genome shotgun (WGS) entry which is preliminary data.</text>
</comment>
<dbReference type="InterPro" id="IPR003960">
    <property type="entry name" value="ATPase_AAA_CS"/>
</dbReference>
<evidence type="ECO:0000313" key="19">
    <source>
        <dbReference type="EMBL" id="MVT77908.1"/>
    </source>
</evidence>
<dbReference type="EMBL" id="WQNE01000041">
    <property type="protein sequence ID" value="MVT77908.1"/>
    <property type="molecule type" value="Genomic_DNA"/>
</dbReference>
<dbReference type="Pfam" id="PF00004">
    <property type="entry name" value="AAA"/>
    <property type="match status" value="1"/>
</dbReference>
<keyword evidence="12 15" id="KW-0482">Metalloprotease</keyword>
<keyword evidence="10 15" id="KW-0067">ATP-binding</keyword>
<gene>
    <name evidence="19" type="primary">hflB</name>
    <name evidence="15" type="synonym">ftsH</name>
    <name evidence="19" type="ORF">GPL20_33485</name>
</gene>
<dbReference type="InterPro" id="IPR003593">
    <property type="entry name" value="AAA+_ATPase"/>
</dbReference>
<keyword evidence="20" id="KW-1185">Reference proteome</keyword>
<evidence type="ECO:0000256" key="2">
    <source>
        <dbReference type="ARBA" id="ARBA00010044"/>
    </source>
</evidence>
<evidence type="ECO:0000256" key="14">
    <source>
        <dbReference type="ARBA" id="ARBA00061570"/>
    </source>
</evidence>
<evidence type="ECO:0000256" key="16">
    <source>
        <dbReference type="RuleBase" id="RU003651"/>
    </source>
</evidence>
<keyword evidence="7 15" id="KW-0547">Nucleotide-binding</keyword>
<comment type="similarity">
    <text evidence="14 15">In the central section; belongs to the AAA ATPase family.</text>
</comment>
<dbReference type="GO" id="GO:0005524">
    <property type="term" value="F:ATP binding"/>
    <property type="evidence" value="ECO:0007669"/>
    <property type="project" value="UniProtKB-UniRule"/>
</dbReference>
<evidence type="ECO:0000256" key="1">
    <source>
        <dbReference type="ARBA" id="ARBA00004370"/>
    </source>
</evidence>